<evidence type="ECO:0000313" key="3">
    <source>
        <dbReference type="Proteomes" id="UP001500503"/>
    </source>
</evidence>
<evidence type="ECO:0000313" key="2">
    <source>
        <dbReference type="EMBL" id="GAA4510825.1"/>
    </source>
</evidence>
<evidence type="ECO:0008006" key="4">
    <source>
        <dbReference type="Google" id="ProtNLM"/>
    </source>
</evidence>
<keyword evidence="3" id="KW-1185">Reference proteome</keyword>
<proteinExistence type="predicted"/>
<gene>
    <name evidence="2" type="ORF">GCM10023191_074020</name>
</gene>
<dbReference type="RefSeq" id="WP_345471948.1">
    <property type="nucleotide sequence ID" value="NZ_BAABHF010000046.1"/>
</dbReference>
<protein>
    <recommendedName>
        <fullName evidence="4">Apea-like HEPN domain-containing protein</fullName>
    </recommendedName>
</protein>
<dbReference type="EMBL" id="BAABHF010000046">
    <property type="protein sequence ID" value="GAA4510825.1"/>
    <property type="molecule type" value="Genomic_DNA"/>
</dbReference>
<evidence type="ECO:0000256" key="1">
    <source>
        <dbReference type="SAM" id="MobiDB-lite"/>
    </source>
</evidence>
<organism evidence="2 3">
    <name type="scientific">Actinoallomurus oryzae</name>
    <dbReference type="NCBI Taxonomy" id="502180"/>
    <lineage>
        <taxon>Bacteria</taxon>
        <taxon>Bacillati</taxon>
        <taxon>Actinomycetota</taxon>
        <taxon>Actinomycetes</taxon>
        <taxon>Streptosporangiales</taxon>
        <taxon>Thermomonosporaceae</taxon>
        <taxon>Actinoallomurus</taxon>
    </lineage>
</organism>
<comment type="caution">
    <text evidence="2">The sequence shown here is derived from an EMBL/GenBank/DDBJ whole genome shotgun (WGS) entry which is preliminary data.</text>
</comment>
<sequence length="557" mass="61963">MPKEDHPDDARQDRELPLTKKQETVTVQAGDDAIKYLKQHLGHPFINWILADPTDNLTQQQNEVALIVADFLRNHLSDQPEIPAGLAMSPLTQYNPQLGTTALNYLHRYVKQEPPTRPYELGDDLLNALADLAAESYGELLIPSEMGLFTGSIMSPIGDRIVKAVNAEGIFPSTDDDQSGLRSVLVETSAGIATGFQIIFFGSGVLQAAWELAKLKKPVPNLDELIEMLPTALRQARSLFRGDRTKVISLVALTGIQLPEGMEISGDWGRIRKARDEDHPPFLKQMVERRTSATTPEGDTVEITDAGDVILETSVGMTMKVTQVFHEEISATTSTAEDVDKLVDRVRLAFSLAVSREHRPVLVSTWRRFIMPLSGGGISYNDPQHMAQRYPSVLSTKEAQSWNEWIDRIESIDINPLGVAVNRTLRAVSERRDHSDMLIDSVIAWESLLGATSESVLRVSAALAKLLHPPGAVRNRARTRYKNIYTTRSKIVHGNNKARLTAEQIRQDAMEATDVALAAIRIMLVQQRQLLPLDSDERSLRILLDDMTHLDPLDSES</sequence>
<dbReference type="Proteomes" id="UP001500503">
    <property type="component" value="Unassembled WGS sequence"/>
</dbReference>
<name>A0ABP8QV70_9ACTN</name>
<reference evidence="3" key="1">
    <citation type="journal article" date="2019" name="Int. J. Syst. Evol. Microbiol.">
        <title>The Global Catalogue of Microorganisms (GCM) 10K type strain sequencing project: providing services to taxonomists for standard genome sequencing and annotation.</title>
        <authorList>
            <consortium name="The Broad Institute Genomics Platform"/>
            <consortium name="The Broad Institute Genome Sequencing Center for Infectious Disease"/>
            <person name="Wu L."/>
            <person name="Ma J."/>
        </authorList>
    </citation>
    <scope>NUCLEOTIDE SEQUENCE [LARGE SCALE GENOMIC DNA]</scope>
    <source>
        <strain evidence="3">JCM 17933</strain>
    </source>
</reference>
<feature type="region of interest" description="Disordered" evidence="1">
    <location>
        <begin position="1"/>
        <end position="21"/>
    </location>
</feature>
<accession>A0ABP8QV70</accession>